<protein>
    <submittedName>
        <fullName evidence="2">ARID domain-containing protein</fullName>
    </submittedName>
</protein>
<proteinExistence type="predicted"/>
<organism evidence="1 2">
    <name type="scientific">Panagrolaimus sp. PS1159</name>
    <dbReference type="NCBI Taxonomy" id="55785"/>
    <lineage>
        <taxon>Eukaryota</taxon>
        <taxon>Metazoa</taxon>
        <taxon>Ecdysozoa</taxon>
        <taxon>Nematoda</taxon>
        <taxon>Chromadorea</taxon>
        <taxon>Rhabditida</taxon>
        <taxon>Tylenchina</taxon>
        <taxon>Panagrolaimomorpha</taxon>
        <taxon>Panagrolaimoidea</taxon>
        <taxon>Panagrolaimidae</taxon>
        <taxon>Panagrolaimus</taxon>
    </lineage>
</organism>
<dbReference type="Proteomes" id="UP000887580">
    <property type="component" value="Unplaced"/>
</dbReference>
<reference evidence="2" key="1">
    <citation type="submission" date="2022-11" db="UniProtKB">
        <authorList>
            <consortium name="WormBaseParasite"/>
        </authorList>
    </citation>
    <scope>IDENTIFICATION</scope>
</reference>
<sequence length="1164" mass="130885">MSSTHHNKPSLETYLNTIEAKPELLAKEKQFEESLKNFYRQKWSCQYRAPFINGKPINLYKLYTIVLSNGGWLKVSNHDKWDQISQVMGYSEDISLINNGIKLLYMRYLSKYEEVQTLGEIDDHDIDIYGAKSRSKMYFNFASGECPIASVFRDKKIEYCENDYAKIVKSLYSGLPNEVDFAFNILTVMSNPGAHALQLEKCPFLLNLIIAHAGVYGNDKEIQSLAENGWKTFCDRKFDDFWLSAGILDDQIFDYIPIIKKESNVFETISLGLEFDPTDSTCFRVLQVTSILRNLSFESFNIQALGKSDILIKFMCICASSKHVRLVNDALDILSNIGNEIDLVTPDGIYCNVMILKVICDCLHSDDKNKVLHSLEIIAALCQNEKNESVCAEFLDTLMMNRIFQLATVKDILICIHTLETLYQFSELGRAACNRIISVPNSIELLVSLLTNDAASFGRTGLSGIQVVESYAHQQSARLHYPPPSAISSTSYRPQYSSQPPPQTSTYHQPRNVHTVQRIHHPQSSQTPNAAITHDEKLKALTTKWIKDNVIAESDSMAVRGEMYSAYVDHLRNANGTCFFNITVNLFTQILQSIFSNTTVLPEQRDNKLCYFIKGVRYVNQNTSTVASNYPVMQKILATPKSISQTVRIVPALGSQTNGVKNDNSKGKSTKQNSAKEFQMHKHEKETENFHGPNTSILSEEEKAMKAVNETSEINVDDEQETEEMIEEDNTVNDSTSKISSQKNHGIFSTNFDGQNEYPAIEIENSVSLMEESNNVKTKKRINGHMLENGGNSADKNTTNGICNGTDSVDDIKENGHVDETSLLDDGVMEINGGLSDHENDQLPEGDPAKIDETVEAVSKVPQKNGKINATEPIVEEIVTNGVKGKKRKALTPKTAKKKSRITNSFSEDPSKEKNGVKTSTLKEQIPSTSSTTDFMCEWNACGQLFSSSEAISIHIIKEHLTDEAKYDDNTFLCLWPGCNKTRRAKWSLVTHITDHHCQEHQLRQACGKRVEMGGNSLYLAAIQQQFEDRINEPETVPSYTQAAAMDAIRRHSAVHYQKEFTDEQEGPVTKCIRLTTALILRNIARYSEEGRCKLRRFELQLCPLALSRLEASGALIQCLAEMDNTKSTEPIPSFYQPPLPQTQNQPQSEPVFVTPFPPSQQEN</sequence>
<dbReference type="WBParaSite" id="PS1159_v2.g15725.t1">
    <property type="protein sequence ID" value="PS1159_v2.g15725.t1"/>
    <property type="gene ID" value="PS1159_v2.g15725"/>
</dbReference>
<name>A0AC35FDA1_9BILA</name>
<evidence type="ECO:0000313" key="2">
    <source>
        <dbReference type="WBParaSite" id="PS1159_v2.g15725.t1"/>
    </source>
</evidence>
<evidence type="ECO:0000313" key="1">
    <source>
        <dbReference type="Proteomes" id="UP000887580"/>
    </source>
</evidence>
<accession>A0AC35FDA1</accession>